<accession>A0A5D2C6V6</accession>
<proteinExistence type="predicted"/>
<dbReference type="AlphaFoldDB" id="A0A5D2C6V6"/>
<organism evidence="1 2">
    <name type="scientific">Gossypium darwinii</name>
    <name type="common">Darwin's cotton</name>
    <name type="synonym">Gossypium barbadense var. darwinii</name>
    <dbReference type="NCBI Taxonomy" id="34276"/>
    <lineage>
        <taxon>Eukaryota</taxon>
        <taxon>Viridiplantae</taxon>
        <taxon>Streptophyta</taxon>
        <taxon>Embryophyta</taxon>
        <taxon>Tracheophyta</taxon>
        <taxon>Spermatophyta</taxon>
        <taxon>Magnoliopsida</taxon>
        <taxon>eudicotyledons</taxon>
        <taxon>Gunneridae</taxon>
        <taxon>Pentapetalae</taxon>
        <taxon>rosids</taxon>
        <taxon>malvids</taxon>
        <taxon>Malvales</taxon>
        <taxon>Malvaceae</taxon>
        <taxon>Malvoideae</taxon>
        <taxon>Gossypium</taxon>
    </lineage>
</organism>
<gene>
    <name evidence="1" type="ORF">ES288_D06G178400v1</name>
</gene>
<evidence type="ECO:0000313" key="1">
    <source>
        <dbReference type="EMBL" id="TYG65331.1"/>
    </source>
</evidence>
<name>A0A5D2C6V6_GOSDA</name>
<dbReference type="EMBL" id="CM017706">
    <property type="protein sequence ID" value="TYG65331.1"/>
    <property type="molecule type" value="Genomic_DNA"/>
</dbReference>
<evidence type="ECO:0000313" key="2">
    <source>
        <dbReference type="Proteomes" id="UP000323506"/>
    </source>
</evidence>
<dbReference type="EMBL" id="CM017706">
    <property type="protein sequence ID" value="TYG65332.1"/>
    <property type="molecule type" value="Genomic_DNA"/>
</dbReference>
<sequence>MSQPTRLDAELEVLQSYAASKWILAVGKTISTIAHSKRKSIGHCFPS</sequence>
<reference evidence="1 2" key="1">
    <citation type="submission" date="2019-06" db="EMBL/GenBank/DDBJ databases">
        <title>WGS assembly of Gossypium darwinii.</title>
        <authorList>
            <person name="Chen Z.J."/>
            <person name="Sreedasyam A."/>
            <person name="Ando A."/>
            <person name="Song Q."/>
            <person name="De L."/>
            <person name="Hulse-Kemp A."/>
            <person name="Ding M."/>
            <person name="Ye W."/>
            <person name="Kirkbride R."/>
            <person name="Jenkins J."/>
            <person name="Plott C."/>
            <person name="Lovell J."/>
            <person name="Lin Y.-M."/>
            <person name="Vaughn R."/>
            <person name="Liu B."/>
            <person name="Li W."/>
            <person name="Simpson S."/>
            <person name="Scheffler B."/>
            <person name="Saski C."/>
            <person name="Grover C."/>
            <person name="Hu G."/>
            <person name="Conover J."/>
            <person name="Carlson J."/>
            <person name="Shu S."/>
            <person name="Boston L."/>
            <person name="Williams M."/>
            <person name="Peterson D."/>
            <person name="Mcgee K."/>
            <person name="Jones D."/>
            <person name="Wendel J."/>
            <person name="Stelly D."/>
            <person name="Grimwood J."/>
            <person name="Schmutz J."/>
        </authorList>
    </citation>
    <scope>NUCLEOTIDE SEQUENCE [LARGE SCALE GENOMIC DNA]</scope>
    <source>
        <strain evidence="1">1808015.09</strain>
    </source>
</reference>
<keyword evidence="2" id="KW-1185">Reference proteome</keyword>
<dbReference type="Proteomes" id="UP000323506">
    <property type="component" value="Chromosome D06"/>
</dbReference>
<protein>
    <submittedName>
        <fullName evidence="1">Uncharacterized protein</fullName>
    </submittedName>
</protein>